<dbReference type="InterPro" id="IPR001433">
    <property type="entry name" value="OxRdtase_FAD/NAD-bd"/>
</dbReference>
<keyword evidence="3" id="KW-0001">2Fe-2S</keyword>
<dbReference type="EMBL" id="JACHXS010000005">
    <property type="protein sequence ID" value="MBB3222089.1"/>
    <property type="molecule type" value="Genomic_DNA"/>
</dbReference>
<keyword evidence="7" id="KW-0408">Iron</keyword>
<keyword evidence="2" id="KW-0285">Flavoprotein</keyword>
<dbReference type="AlphaFoldDB" id="A0A7W5EB53"/>
<dbReference type="Gene3D" id="3.40.50.80">
    <property type="entry name" value="Nucleotide-binding domain of ferredoxin-NADP reductase (FNR) module"/>
    <property type="match status" value="1"/>
</dbReference>
<evidence type="ECO:0000256" key="10">
    <source>
        <dbReference type="ARBA" id="ARBA00061434"/>
    </source>
</evidence>
<dbReference type="PROSITE" id="PS51085">
    <property type="entry name" value="2FE2S_FER_2"/>
    <property type="match status" value="1"/>
</dbReference>
<keyword evidence="4" id="KW-0479">Metal-binding</keyword>
<dbReference type="Gene3D" id="2.40.30.10">
    <property type="entry name" value="Translation factors"/>
    <property type="match status" value="1"/>
</dbReference>
<dbReference type="Pfam" id="PF00970">
    <property type="entry name" value="FAD_binding_6"/>
    <property type="match status" value="1"/>
</dbReference>
<feature type="domain" description="2Fe-2S ferredoxin-type" evidence="14">
    <location>
        <begin position="590"/>
        <end position="674"/>
    </location>
</feature>
<evidence type="ECO:0000259" key="14">
    <source>
        <dbReference type="PROSITE" id="PS51085"/>
    </source>
</evidence>
<dbReference type="GO" id="GO:0016491">
    <property type="term" value="F:oxidoreductase activity"/>
    <property type="evidence" value="ECO:0007669"/>
    <property type="project" value="UniProtKB-KW"/>
</dbReference>
<dbReference type="Pfam" id="PF00175">
    <property type="entry name" value="NAD_binding_1"/>
    <property type="match status" value="1"/>
</dbReference>
<dbReference type="InterPro" id="IPR006058">
    <property type="entry name" value="2Fe2S_fd_BS"/>
</dbReference>
<comment type="similarity">
    <text evidence="10">In the N-terminal section; belongs to the FAD-binding oxidoreductase type 6 family.</text>
</comment>
<feature type="domain" description="FAD-binding FR-type" evidence="15">
    <location>
        <begin position="331"/>
        <end position="437"/>
    </location>
</feature>
<evidence type="ECO:0000256" key="3">
    <source>
        <dbReference type="ARBA" id="ARBA00022714"/>
    </source>
</evidence>
<feature type="chain" id="PRO_5030573565" evidence="13">
    <location>
        <begin position="24"/>
        <end position="674"/>
    </location>
</feature>
<evidence type="ECO:0000259" key="15">
    <source>
        <dbReference type="PROSITE" id="PS51384"/>
    </source>
</evidence>
<dbReference type="SUPFAM" id="SSF52343">
    <property type="entry name" value="Ferredoxin reductase-like, C-terminal NADP-linked domain"/>
    <property type="match status" value="1"/>
</dbReference>
<evidence type="ECO:0000256" key="13">
    <source>
        <dbReference type="SAM" id="SignalP"/>
    </source>
</evidence>
<dbReference type="PRINTS" id="PR00371">
    <property type="entry name" value="FPNCR"/>
</dbReference>
<evidence type="ECO:0000256" key="8">
    <source>
        <dbReference type="ARBA" id="ARBA00023014"/>
    </source>
</evidence>
<keyword evidence="5" id="KW-0274">FAD</keyword>
<evidence type="ECO:0000256" key="4">
    <source>
        <dbReference type="ARBA" id="ARBA00022723"/>
    </source>
</evidence>
<evidence type="ECO:0000256" key="1">
    <source>
        <dbReference type="ARBA" id="ARBA00001974"/>
    </source>
</evidence>
<keyword evidence="12" id="KW-0812">Transmembrane</keyword>
<dbReference type="GO" id="GO:0046872">
    <property type="term" value="F:metal ion binding"/>
    <property type="evidence" value="ECO:0007669"/>
    <property type="project" value="UniProtKB-KW"/>
</dbReference>
<feature type="compositionally biased region" description="Low complexity" evidence="11">
    <location>
        <begin position="275"/>
        <end position="287"/>
    </location>
</feature>
<proteinExistence type="inferred from homology"/>
<dbReference type="SUPFAM" id="SSF54292">
    <property type="entry name" value="2Fe-2S ferredoxin-like"/>
    <property type="match status" value="1"/>
</dbReference>
<feature type="region of interest" description="Disordered" evidence="11">
    <location>
        <begin position="271"/>
        <end position="327"/>
    </location>
</feature>
<dbReference type="InterPro" id="IPR001709">
    <property type="entry name" value="Flavoprot_Pyr_Nucl_cyt_Rdtase"/>
</dbReference>
<dbReference type="InterPro" id="IPR039261">
    <property type="entry name" value="FNR_nucleotide-bd"/>
</dbReference>
<keyword evidence="8" id="KW-0411">Iron-sulfur</keyword>
<accession>A0A7W5EB53</accession>
<dbReference type="Proteomes" id="UP000584325">
    <property type="component" value="Unassembled WGS sequence"/>
</dbReference>
<dbReference type="CDD" id="cd00207">
    <property type="entry name" value="fer2"/>
    <property type="match status" value="1"/>
</dbReference>
<feature type="transmembrane region" description="Helical" evidence="12">
    <location>
        <begin position="229"/>
        <end position="251"/>
    </location>
</feature>
<evidence type="ECO:0000256" key="7">
    <source>
        <dbReference type="ARBA" id="ARBA00023004"/>
    </source>
</evidence>
<feature type="signal peptide" evidence="13">
    <location>
        <begin position="1"/>
        <end position="23"/>
    </location>
</feature>
<feature type="compositionally biased region" description="Polar residues" evidence="11">
    <location>
        <begin position="44"/>
        <end position="62"/>
    </location>
</feature>
<dbReference type="CDD" id="cd06217">
    <property type="entry name" value="FNR_iron_sulfur_binding_3"/>
    <property type="match status" value="1"/>
</dbReference>
<keyword evidence="13" id="KW-0732">Signal</keyword>
<dbReference type="Pfam" id="PF00111">
    <property type="entry name" value="Fer2"/>
    <property type="match status" value="1"/>
</dbReference>
<comment type="cofactor">
    <cofactor evidence="1">
        <name>FAD</name>
        <dbReference type="ChEBI" id="CHEBI:57692"/>
    </cofactor>
</comment>
<name>A0A7W5EB53_9BURK</name>
<keyword evidence="12" id="KW-0472">Membrane</keyword>
<keyword evidence="6" id="KW-0560">Oxidoreductase</keyword>
<feature type="region of interest" description="Disordered" evidence="11">
    <location>
        <begin position="29"/>
        <end position="92"/>
    </location>
</feature>
<dbReference type="PRINTS" id="PR00410">
    <property type="entry name" value="PHEHYDRXLASE"/>
</dbReference>
<organism evidence="16 17">
    <name type="scientific">Pseudoduganella umbonata</name>
    <dbReference type="NCBI Taxonomy" id="864828"/>
    <lineage>
        <taxon>Bacteria</taxon>
        <taxon>Pseudomonadati</taxon>
        <taxon>Pseudomonadota</taxon>
        <taxon>Betaproteobacteria</taxon>
        <taxon>Burkholderiales</taxon>
        <taxon>Oxalobacteraceae</taxon>
        <taxon>Telluria group</taxon>
        <taxon>Pseudoduganella</taxon>
    </lineage>
</organism>
<evidence type="ECO:0000313" key="16">
    <source>
        <dbReference type="EMBL" id="MBB3222089.1"/>
    </source>
</evidence>
<reference evidence="16 17" key="1">
    <citation type="submission" date="2020-08" db="EMBL/GenBank/DDBJ databases">
        <title>Genomic Encyclopedia of Type Strains, Phase III (KMG-III): the genomes of soil and plant-associated and newly described type strains.</title>
        <authorList>
            <person name="Whitman W."/>
        </authorList>
    </citation>
    <scope>NUCLEOTIDE SEQUENCE [LARGE SCALE GENOMIC DNA]</scope>
    <source>
        <strain evidence="16 17">CECT 7753</strain>
    </source>
</reference>
<evidence type="ECO:0000256" key="6">
    <source>
        <dbReference type="ARBA" id="ARBA00023002"/>
    </source>
</evidence>
<dbReference type="InterPro" id="IPR017938">
    <property type="entry name" value="Riboflavin_synthase-like_b-brl"/>
</dbReference>
<evidence type="ECO:0000256" key="11">
    <source>
        <dbReference type="SAM" id="MobiDB-lite"/>
    </source>
</evidence>
<dbReference type="PANTHER" id="PTHR47354">
    <property type="entry name" value="NADH OXIDOREDUCTASE HCR"/>
    <property type="match status" value="1"/>
</dbReference>
<keyword evidence="12" id="KW-1133">Transmembrane helix</keyword>
<comment type="caution">
    <text evidence="16">The sequence shown here is derived from an EMBL/GenBank/DDBJ whole genome shotgun (WGS) entry which is preliminary data.</text>
</comment>
<dbReference type="InterPro" id="IPR008333">
    <property type="entry name" value="Cbr1-like_FAD-bd_dom"/>
</dbReference>
<dbReference type="InterPro" id="IPR012675">
    <property type="entry name" value="Beta-grasp_dom_sf"/>
</dbReference>
<evidence type="ECO:0000256" key="2">
    <source>
        <dbReference type="ARBA" id="ARBA00022630"/>
    </source>
</evidence>
<dbReference type="InterPro" id="IPR001041">
    <property type="entry name" value="2Fe-2S_ferredoxin-type"/>
</dbReference>
<evidence type="ECO:0000256" key="9">
    <source>
        <dbReference type="ARBA" id="ARBA00034078"/>
    </source>
</evidence>
<evidence type="ECO:0000256" key="12">
    <source>
        <dbReference type="SAM" id="Phobius"/>
    </source>
</evidence>
<dbReference type="InterPro" id="IPR050415">
    <property type="entry name" value="MRET"/>
</dbReference>
<gene>
    <name evidence="16" type="ORF">FHS02_002908</name>
</gene>
<dbReference type="PROSITE" id="PS51384">
    <property type="entry name" value="FAD_FR"/>
    <property type="match status" value="1"/>
</dbReference>
<dbReference type="PROSITE" id="PS00197">
    <property type="entry name" value="2FE2S_FER_1"/>
    <property type="match status" value="1"/>
</dbReference>
<comment type="cofactor">
    <cofactor evidence="9">
        <name>[2Fe-2S] cluster</name>
        <dbReference type="ChEBI" id="CHEBI:190135"/>
    </cofactor>
</comment>
<dbReference type="GO" id="GO:0051537">
    <property type="term" value="F:2 iron, 2 sulfur cluster binding"/>
    <property type="evidence" value="ECO:0007669"/>
    <property type="project" value="UniProtKB-KW"/>
</dbReference>
<sequence>MRPLLLACGFLFAAMTVTLPLFAQSDASEHASHHPTGASPPVTPSTNADASQTMTAGQQPSLQLPKPAPDTPNSQAATPVPAGMPPDGMTAMGKMMEGMMGGMGQECCGGAAGNELYPLMMGMPSMTPEQRVQVQRLSAARIGEGKALVQLGQQRLFGAITSGDHKIASEAMQQLRDGLGRIDSGAAAHRVLAEGTSPQSTALRWFKGEMDLGQVENPESGMALERFSLMHMIAMALLVAFAIAMIAMYFFKMRRTAALFGRIDAGSGKPPPGAAPALGGAPLPSGSNRPDFGTLPVAQGTETQTKGPVHTAHRDAGSPSTDTLPSIPDAKWHGLLRVMNVITETPTVKTVRLGPAADAAALPFTFLPGQFLNVTFSIGGARMNRSYSISSSPTQRAYLDLTVKREPRGAVSRHIADLLKVGDELEAGGPVGRFTFTGTEANSIVLISGGVGITPMMSISRYLSEQSWPNDIFFIYACRSPADFIFAKEIAELERHNPWLHVTVVMEHPDGTDWQGLTGRLNTDVLSQAVPHIASRRIHMCGPPVMMEAVRSLLQELKVPAEQIKTEDFGTAAPPPGEGSNRFAAAATGPLVSFSKSSKSAKIHLDQTLLELSEELNIGIEFSCRVGTCGICKVQLTAGEVDMAIDDALDADDKVKGIVLACQAKPKGPVTVEA</sequence>
<dbReference type="PANTHER" id="PTHR47354:SF6">
    <property type="entry name" value="NADH OXIDOREDUCTASE HCR"/>
    <property type="match status" value="1"/>
</dbReference>
<evidence type="ECO:0000256" key="5">
    <source>
        <dbReference type="ARBA" id="ARBA00022827"/>
    </source>
</evidence>
<dbReference type="InterPro" id="IPR036010">
    <property type="entry name" value="2Fe-2S_ferredoxin-like_sf"/>
</dbReference>
<dbReference type="SUPFAM" id="SSF63380">
    <property type="entry name" value="Riboflavin synthase domain-like"/>
    <property type="match status" value="1"/>
</dbReference>
<protein>
    <submittedName>
        <fullName evidence="16">Ferredoxin-NADP reductase</fullName>
    </submittedName>
</protein>
<dbReference type="InterPro" id="IPR017927">
    <property type="entry name" value="FAD-bd_FR_type"/>
</dbReference>
<dbReference type="Gene3D" id="3.10.20.30">
    <property type="match status" value="1"/>
</dbReference>
<evidence type="ECO:0000313" key="17">
    <source>
        <dbReference type="Proteomes" id="UP000584325"/>
    </source>
</evidence>